<keyword evidence="5 11" id="KW-0812">Transmembrane</keyword>
<dbReference type="GO" id="GO:0009279">
    <property type="term" value="C:cell outer membrane"/>
    <property type="evidence" value="ECO:0007669"/>
    <property type="project" value="UniProtKB-SubCell"/>
</dbReference>
<gene>
    <name evidence="16" type="ORF">H5V43_17350</name>
</gene>
<keyword evidence="7" id="KW-0406">Ion transport</keyword>
<evidence type="ECO:0000256" key="9">
    <source>
        <dbReference type="ARBA" id="ARBA00023136"/>
    </source>
</evidence>
<keyword evidence="9 11" id="KW-0472">Membrane</keyword>
<evidence type="ECO:0000256" key="13">
    <source>
        <dbReference type="SAM" id="SignalP"/>
    </source>
</evidence>
<dbReference type="PROSITE" id="PS52016">
    <property type="entry name" value="TONB_DEPENDENT_REC_3"/>
    <property type="match status" value="1"/>
</dbReference>
<keyword evidence="8 12" id="KW-0798">TonB box</keyword>
<dbReference type="InterPro" id="IPR036942">
    <property type="entry name" value="Beta-barrel_TonB_sf"/>
</dbReference>
<feature type="chain" id="PRO_5032438519" evidence="13">
    <location>
        <begin position="23"/>
        <end position="744"/>
    </location>
</feature>
<dbReference type="InterPro" id="IPR039426">
    <property type="entry name" value="TonB-dep_rcpt-like"/>
</dbReference>
<evidence type="ECO:0000256" key="6">
    <source>
        <dbReference type="ARBA" id="ARBA00023004"/>
    </source>
</evidence>
<proteinExistence type="inferred from homology"/>
<organism evidence="16 17">
    <name type="scientific">Sphingobium fuliginis (strain ATCC 27551)</name>
    <dbReference type="NCBI Taxonomy" id="336203"/>
    <lineage>
        <taxon>Bacteria</taxon>
        <taxon>Pseudomonadati</taxon>
        <taxon>Pseudomonadota</taxon>
        <taxon>Alphaproteobacteria</taxon>
        <taxon>Sphingomonadales</taxon>
        <taxon>Sphingomonadaceae</taxon>
        <taxon>Sphingobium</taxon>
    </lineage>
</organism>
<evidence type="ECO:0000256" key="11">
    <source>
        <dbReference type="PROSITE-ProRule" id="PRU01360"/>
    </source>
</evidence>
<evidence type="ECO:0000256" key="10">
    <source>
        <dbReference type="ARBA" id="ARBA00023237"/>
    </source>
</evidence>
<name>A0A7M2GPR0_SPHSA</name>
<dbReference type="Gene3D" id="2.40.170.20">
    <property type="entry name" value="TonB-dependent receptor, beta-barrel domain"/>
    <property type="match status" value="1"/>
</dbReference>
<keyword evidence="6" id="KW-0408">Iron</keyword>
<evidence type="ECO:0000259" key="15">
    <source>
        <dbReference type="Pfam" id="PF07715"/>
    </source>
</evidence>
<feature type="domain" description="TonB-dependent receptor-like beta-barrel" evidence="14">
    <location>
        <begin position="276"/>
        <end position="708"/>
    </location>
</feature>
<reference evidence="17" key="1">
    <citation type="submission" date="2020-08" db="EMBL/GenBank/DDBJ databases">
        <title>Complete genome sequence of Sphingobium barthaii strain KK22, a high-molecular-weight polycyclic aromatic hydrocarbon-degrading soil bacterium.</title>
        <authorList>
            <person name="Mori J.F."/>
            <person name="Kanaly R.A."/>
        </authorList>
    </citation>
    <scope>NUCLEOTIDE SEQUENCE [LARGE SCALE GENOMIC DNA]</scope>
    <source>
        <strain evidence="17">KK22</strain>
    </source>
</reference>
<evidence type="ECO:0000256" key="7">
    <source>
        <dbReference type="ARBA" id="ARBA00023065"/>
    </source>
</evidence>
<dbReference type="Proteomes" id="UP000593663">
    <property type="component" value="Chromosome 2"/>
</dbReference>
<keyword evidence="2 11" id="KW-0813">Transport</keyword>
<dbReference type="KEGG" id="sbar:H5V43_17350"/>
<feature type="signal peptide" evidence="13">
    <location>
        <begin position="1"/>
        <end position="22"/>
    </location>
</feature>
<dbReference type="Pfam" id="PF07715">
    <property type="entry name" value="Plug"/>
    <property type="match status" value="1"/>
</dbReference>
<protein>
    <submittedName>
        <fullName evidence="16">TonB-dependent receptor</fullName>
    </submittedName>
</protein>
<sequence length="744" mass="80321">MKQVFVMTTVSWLALASAPALAQADPVPTGSVETPAKAADGGLGEIVVTAQKRAENLQRVPIAVIAKTEEQLTGAGVVSTQQLGTIAPGLNVRTTVGAYQPYIRGIGTSSSVVENPVALYIDGVYLPQQREGVRDLNDIAQVAVLKGPQGTLFGRNSTGGVIQITTKEPSDTFGTDIRLRYQNYETVHADAYLTGPIAEGIKFSASAAYTTQGQGWGTNFSTGNDTYKLDHQFDARAKLLIEPGPNTSFLLIGDYMDRAQHAFALQPYPGTTLSVQGRTTPSGQLLSFGPVNTVYDTYSGLDPSLSYKGGGVSLTATQNFDFAKLISISSYRDGNGTYNFDTASVSPVVLSSQAYDQPSTSYSQELQLVSNSSGPLKWATGAFYFHYSNANLDSLRVRVSPITSPGVSLSQGKEVTESIAPFAQVDWEIFPNTTLTGGLRYTWEKRSLTGSINRSTSLTNPVFGPATTPRSQSTEKLTYRIALSQQFTPRILGYASFNTGFKSGGYNINSPTTDGYLPETLNAYEVGVKSELFDRSMRFNVAGFYYDYKNIQVTQLFPGGSIVTNGAQAEVYGVDVDASVKVATGLELTGAMEWLHAKFTDYKNAPYNTYFVNPGTIVGNNNAVIGTGDATGNRLPLSQKFTASGSLDYDFETSIGAMHFNLTGNYNGAYFFEADNYLRQPAYVLLNSSLRWTSPDDKLSFTVFGRNLLDKKVITYAATVNGLGYPVGYGSEPRVYGVTLGYKY</sequence>
<keyword evidence="16" id="KW-0675">Receptor</keyword>
<evidence type="ECO:0000256" key="1">
    <source>
        <dbReference type="ARBA" id="ARBA00004571"/>
    </source>
</evidence>
<evidence type="ECO:0000313" key="16">
    <source>
        <dbReference type="EMBL" id="QOT73919.1"/>
    </source>
</evidence>
<dbReference type="SUPFAM" id="SSF56935">
    <property type="entry name" value="Porins"/>
    <property type="match status" value="1"/>
</dbReference>
<keyword evidence="4" id="KW-0410">Iron transport</keyword>
<dbReference type="InterPro" id="IPR000531">
    <property type="entry name" value="Beta-barrel_TonB"/>
</dbReference>
<keyword evidence="13" id="KW-0732">Signal</keyword>
<evidence type="ECO:0000256" key="8">
    <source>
        <dbReference type="ARBA" id="ARBA00023077"/>
    </source>
</evidence>
<evidence type="ECO:0000259" key="14">
    <source>
        <dbReference type="Pfam" id="PF00593"/>
    </source>
</evidence>
<keyword evidence="10 11" id="KW-0998">Cell outer membrane</keyword>
<comment type="similarity">
    <text evidence="11 12">Belongs to the TonB-dependent receptor family.</text>
</comment>
<dbReference type="PANTHER" id="PTHR32552:SF81">
    <property type="entry name" value="TONB-DEPENDENT OUTER MEMBRANE RECEPTOR"/>
    <property type="match status" value="1"/>
</dbReference>
<dbReference type="InterPro" id="IPR012910">
    <property type="entry name" value="Plug_dom"/>
</dbReference>
<evidence type="ECO:0000256" key="12">
    <source>
        <dbReference type="RuleBase" id="RU003357"/>
    </source>
</evidence>
<evidence type="ECO:0000313" key="17">
    <source>
        <dbReference type="Proteomes" id="UP000593663"/>
    </source>
</evidence>
<evidence type="ECO:0000256" key="3">
    <source>
        <dbReference type="ARBA" id="ARBA00022452"/>
    </source>
</evidence>
<comment type="subcellular location">
    <subcellularLocation>
        <location evidence="1 11">Cell outer membrane</location>
        <topology evidence="1 11">Multi-pass membrane protein</topology>
    </subcellularLocation>
</comment>
<evidence type="ECO:0000256" key="4">
    <source>
        <dbReference type="ARBA" id="ARBA00022496"/>
    </source>
</evidence>
<feature type="domain" description="TonB-dependent receptor plug" evidence="15">
    <location>
        <begin position="57"/>
        <end position="161"/>
    </location>
</feature>
<dbReference type="GO" id="GO:0006826">
    <property type="term" value="P:iron ion transport"/>
    <property type="evidence" value="ECO:0007669"/>
    <property type="project" value="UniProtKB-KW"/>
</dbReference>
<dbReference type="AlphaFoldDB" id="A0A7M2GPR0"/>
<dbReference type="Pfam" id="PF00593">
    <property type="entry name" value="TonB_dep_Rec_b-barrel"/>
    <property type="match status" value="1"/>
</dbReference>
<dbReference type="PANTHER" id="PTHR32552">
    <property type="entry name" value="FERRICHROME IRON RECEPTOR-RELATED"/>
    <property type="match status" value="1"/>
</dbReference>
<keyword evidence="3 11" id="KW-1134">Transmembrane beta strand</keyword>
<dbReference type="RefSeq" id="WP_157846872.1">
    <property type="nucleotide sequence ID" value="NZ_CP060036.1"/>
</dbReference>
<dbReference type="EMBL" id="CP060036">
    <property type="protein sequence ID" value="QOT73919.1"/>
    <property type="molecule type" value="Genomic_DNA"/>
</dbReference>
<evidence type="ECO:0000256" key="2">
    <source>
        <dbReference type="ARBA" id="ARBA00022448"/>
    </source>
</evidence>
<accession>A0A7M2GPR0</accession>
<evidence type="ECO:0000256" key="5">
    <source>
        <dbReference type="ARBA" id="ARBA00022692"/>
    </source>
</evidence>